<keyword evidence="2" id="KW-0805">Transcription regulation</keyword>
<reference evidence="6 7" key="1">
    <citation type="submission" date="2018-03" db="EMBL/GenBank/DDBJ databases">
        <title>The draft genome of Mesorhizobium soli JCM 19897.</title>
        <authorList>
            <person name="Li L."/>
            <person name="Liu L."/>
            <person name="Liang L."/>
            <person name="Wang T."/>
            <person name="Zhang X."/>
        </authorList>
    </citation>
    <scope>NUCLEOTIDE SEQUENCE [LARGE SCALE GENOMIC DNA]</scope>
    <source>
        <strain evidence="6 7">JCM 19897</strain>
    </source>
</reference>
<keyword evidence="3" id="KW-0238">DNA-binding</keyword>
<protein>
    <recommendedName>
        <fullName evidence="5">HTH lysR-type domain-containing protein</fullName>
    </recommendedName>
</protein>
<dbReference type="GO" id="GO:0003700">
    <property type="term" value="F:DNA-binding transcription factor activity"/>
    <property type="evidence" value="ECO:0007669"/>
    <property type="project" value="InterPro"/>
</dbReference>
<dbReference type="GO" id="GO:0043565">
    <property type="term" value="F:sequence-specific DNA binding"/>
    <property type="evidence" value="ECO:0007669"/>
    <property type="project" value="TreeGrafter"/>
</dbReference>
<dbReference type="AlphaFoldDB" id="A0A2P7S8M6"/>
<dbReference type="RefSeq" id="WP_106725376.1">
    <property type="nucleotide sequence ID" value="NZ_PXYL01000009.1"/>
</dbReference>
<comment type="similarity">
    <text evidence="1">Belongs to the LysR transcriptional regulatory family.</text>
</comment>
<evidence type="ECO:0000259" key="5">
    <source>
        <dbReference type="PROSITE" id="PS50931"/>
    </source>
</evidence>
<name>A0A2P7S8M6_9HYPH</name>
<evidence type="ECO:0000256" key="4">
    <source>
        <dbReference type="ARBA" id="ARBA00023163"/>
    </source>
</evidence>
<dbReference type="PANTHER" id="PTHR30537">
    <property type="entry name" value="HTH-TYPE TRANSCRIPTIONAL REGULATOR"/>
    <property type="match status" value="1"/>
</dbReference>
<comment type="caution">
    <text evidence="6">The sequence shown here is derived from an EMBL/GenBank/DDBJ whole genome shotgun (WGS) entry which is preliminary data.</text>
</comment>
<evidence type="ECO:0000313" key="6">
    <source>
        <dbReference type="EMBL" id="PSJ58842.1"/>
    </source>
</evidence>
<dbReference type="InterPro" id="IPR036388">
    <property type="entry name" value="WH-like_DNA-bd_sf"/>
</dbReference>
<dbReference type="InterPro" id="IPR000847">
    <property type="entry name" value="LysR_HTH_N"/>
</dbReference>
<dbReference type="PROSITE" id="PS50931">
    <property type="entry name" value="HTH_LYSR"/>
    <property type="match status" value="1"/>
</dbReference>
<dbReference type="Pfam" id="PF00126">
    <property type="entry name" value="HTH_1"/>
    <property type="match status" value="1"/>
</dbReference>
<dbReference type="InterPro" id="IPR005119">
    <property type="entry name" value="LysR_subst-bd"/>
</dbReference>
<dbReference type="SUPFAM" id="SSF53850">
    <property type="entry name" value="Periplasmic binding protein-like II"/>
    <property type="match status" value="1"/>
</dbReference>
<dbReference type="Gene3D" id="3.40.190.10">
    <property type="entry name" value="Periplasmic binding protein-like II"/>
    <property type="match status" value="2"/>
</dbReference>
<feature type="domain" description="HTH lysR-type" evidence="5">
    <location>
        <begin position="13"/>
        <end position="63"/>
    </location>
</feature>
<keyword evidence="7" id="KW-1185">Reference proteome</keyword>
<dbReference type="EMBL" id="PXYL01000009">
    <property type="protein sequence ID" value="PSJ58842.1"/>
    <property type="molecule type" value="Genomic_DNA"/>
</dbReference>
<gene>
    <name evidence="6" type="ORF">C7I85_17910</name>
</gene>
<dbReference type="PANTHER" id="PTHR30537:SF74">
    <property type="entry name" value="HTH-TYPE TRANSCRIPTIONAL REGULATOR TRPI"/>
    <property type="match status" value="1"/>
</dbReference>
<dbReference type="SUPFAM" id="SSF46785">
    <property type="entry name" value="Winged helix' DNA-binding domain"/>
    <property type="match status" value="1"/>
</dbReference>
<accession>A0A2P7S8M6</accession>
<dbReference type="InterPro" id="IPR036390">
    <property type="entry name" value="WH_DNA-bd_sf"/>
</dbReference>
<proteinExistence type="inferred from homology"/>
<sequence length="299" mass="32727">MARTLTFLHYLPAFEAVARLKSVRRAAEELNLSPGAISFQMKKLAEATGITLFEKVGRNVALTAAGSDFAQAVLASLGHLESAAHTARAWDSSRRPMSLTVSVPTALGIAWLSSTIVEFAEANNIPNLTIKQAITADQVTWEATDLAIVYDNPPFAGLHWRSLSEVRLNTVCSPMLFPRLDLQHRERKLNGITLFHEDEGEEWARWAIAARVSLEGSGRVRVDSVAQAVASAVQGKGLALVSDVLTRSYLAEGRLIQPFSTSINAGRGYYILCQGSRAKEPLIEALSDRIIDYLRRNPT</sequence>
<evidence type="ECO:0000256" key="3">
    <source>
        <dbReference type="ARBA" id="ARBA00023125"/>
    </source>
</evidence>
<dbReference type="Proteomes" id="UP000240653">
    <property type="component" value="Unassembled WGS sequence"/>
</dbReference>
<dbReference type="InterPro" id="IPR058163">
    <property type="entry name" value="LysR-type_TF_proteobact-type"/>
</dbReference>
<dbReference type="Gene3D" id="1.10.10.10">
    <property type="entry name" value="Winged helix-like DNA-binding domain superfamily/Winged helix DNA-binding domain"/>
    <property type="match status" value="1"/>
</dbReference>
<organism evidence="6 7">
    <name type="scientific">Pseudaminobacter soli</name>
    <name type="common">ex Li et al. 2025</name>
    <dbReference type="NCBI Taxonomy" id="1295366"/>
    <lineage>
        <taxon>Bacteria</taxon>
        <taxon>Pseudomonadati</taxon>
        <taxon>Pseudomonadota</taxon>
        <taxon>Alphaproteobacteria</taxon>
        <taxon>Hyphomicrobiales</taxon>
        <taxon>Phyllobacteriaceae</taxon>
        <taxon>Pseudaminobacter</taxon>
    </lineage>
</organism>
<evidence type="ECO:0000313" key="7">
    <source>
        <dbReference type="Proteomes" id="UP000240653"/>
    </source>
</evidence>
<dbReference type="OrthoDB" id="9807765at2"/>
<dbReference type="GO" id="GO:0006351">
    <property type="term" value="P:DNA-templated transcription"/>
    <property type="evidence" value="ECO:0007669"/>
    <property type="project" value="TreeGrafter"/>
</dbReference>
<evidence type="ECO:0000256" key="2">
    <source>
        <dbReference type="ARBA" id="ARBA00023015"/>
    </source>
</evidence>
<evidence type="ECO:0000256" key="1">
    <source>
        <dbReference type="ARBA" id="ARBA00009437"/>
    </source>
</evidence>
<keyword evidence="4" id="KW-0804">Transcription</keyword>
<dbReference type="Pfam" id="PF03466">
    <property type="entry name" value="LysR_substrate"/>
    <property type="match status" value="1"/>
</dbReference>